<keyword evidence="8" id="KW-0206">Cytoskeleton</keyword>
<dbReference type="InterPro" id="IPR021881">
    <property type="entry name" value="NACK_C"/>
</dbReference>
<dbReference type="Gene3D" id="3.40.850.10">
    <property type="entry name" value="Kinesin motor domain"/>
    <property type="match status" value="1"/>
</dbReference>
<dbReference type="GO" id="GO:0000919">
    <property type="term" value="P:cell plate assembly"/>
    <property type="evidence" value="ECO:0007669"/>
    <property type="project" value="UniProtKB-ARBA"/>
</dbReference>
<feature type="binding site" evidence="11">
    <location>
        <begin position="106"/>
        <end position="113"/>
    </location>
    <ligand>
        <name>ATP</name>
        <dbReference type="ChEBI" id="CHEBI:30616"/>
    </ligand>
</feature>
<dbReference type="FunFam" id="3.40.850.10:FF:000016">
    <property type="entry name" value="Kinesin-like protein"/>
    <property type="match status" value="1"/>
</dbReference>
<dbReference type="AlphaFoldDB" id="A0ABD1G0E9"/>
<comment type="similarity">
    <text evidence="2">Belongs to the TRAFAC class myosin-kinesin ATPase superfamily. Kinesin family. KIN-7 subfamily.</text>
</comment>
<evidence type="ECO:0000313" key="16">
    <source>
        <dbReference type="Proteomes" id="UP001567538"/>
    </source>
</evidence>
<feature type="domain" description="Kinesin motor" evidence="14">
    <location>
        <begin position="17"/>
        <end position="341"/>
    </location>
</feature>
<evidence type="ECO:0000256" key="12">
    <source>
        <dbReference type="SAM" id="Coils"/>
    </source>
</evidence>
<feature type="region of interest" description="Disordered" evidence="13">
    <location>
        <begin position="588"/>
        <end position="630"/>
    </location>
</feature>
<keyword evidence="9" id="KW-0539">Nucleus</keyword>
<feature type="coiled-coil region" evidence="12">
    <location>
        <begin position="357"/>
        <end position="414"/>
    </location>
</feature>
<dbReference type="EMBL" id="JBEAFC010000011">
    <property type="protein sequence ID" value="KAL1536648.1"/>
    <property type="molecule type" value="Genomic_DNA"/>
</dbReference>
<keyword evidence="16" id="KW-1185">Reference proteome</keyword>
<accession>A0ABD1G0E9</accession>
<evidence type="ECO:0000259" key="14">
    <source>
        <dbReference type="PROSITE" id="PS50067"/>
    </source>
</evidence>
<evidence type="ECO:0000256" key="11">
    <source>
        <dbReference type="PROSITE-ProRule" id="PRU00283"/>
    </source>
</evidence>
<comment type="caution">
    <text evidence="15">The sequence shown here is derived from an EMBL/GenBank/DDBJ whole genome shotgun (WGS) entry which is preliminary data.</text>
</comment>
<keyword evidence="4 11" id="KW-0547">Nucleotide-binding</keyword>
<evidence type="ECO:0000256" key="6">
    <source>
        <dbReference type="ARBA" id="ARBA00023054"/>
    </source>
</evidence>
<keyword evidence="7 11" id="KW-0505">Motor protein</keyword>
<name>A0ABD1G0E9_SALDI</name>
<evidence type="ECO:0000256" key="1">
    <source>
        <dbReference type="ARBA" id="ARBA00004123"/>
    </source>
</evidence>
<dbReference type="InterPro" id="IPR027640">
    <property type="entry name" value="Kinesin-like_fam"/>
</dbReference>
<keyword evidence="5 11" id="KW-0067">ATP-binding</keyword>
<reference evidence="15 16" key="1">
    <citation type="submission" date="2024-06" db="EMBL/GenBank/DDBJ databases">
        <title>A chromosome level genome sequence of Diviner's sage (Salvia divinorum).</title>
        <authorList>
            <person name="Ford S.A."/>
            <person name="Ro D.-K."/>
            <person name="Ness R.W."/>
            <person name="Phillips M.A."/>
        </authorList>
    </citation>
    <scope>NUCLEOTIDE SEQUENCE [LARGE SCALE GENOMIC DNA]</scope>
    <source>
        <strain evidence="15">SAF-2024a</strain>
        <tissue evidence="15">Leaf</tissue>
    </source>
</reference>
<dbReference type="Pfam" id="PF00225">
    <property type="entry name" value="Kinesin"/>
    <property type="match status" value="1"/>
</dbReference>
<keyword evidence="3" id="KW-0493">Microtubule</keyword>
<proteinExistence type="inferred from homology"/>
<comment type="subcellular location">
    <subcellularLocation>
        <location evidence="10">Cytoplasm</location>
        <location evidence="10">Cytoskeleton</location>
        <location evidence="10">Phragmoplast</location>
    </subcellularLocation>
    <subcellularLocation>
        <location evidence="1">Nucleus</location>
    </subcellularLocation>
</comment>
<dbReference type="PANTHER" id="PTHR47968">
    <property type="entry name" value="CENTROMERE PROTEIN E"/>
    <property type="match status" value="1"/>
</dbReference>
<feature type="compositionally biased region" description="Basic and acidic residues" evidence="13">
    <location>
        <begin position="588"/>
        <end position="613"/>
    </location>
</feature>
<keyword evidence="6 12" id="KW-0175">Coiled coil</keyword>
<dbReference type="PRINTS" id="PR00380">
    <property type="entry name" value="KINESINHEAVY"/>
</dbReference>
<dbReference type="InterPro" id="IPR001752">
    <property type="entry name" value="Kinesin_motor_dom"/>
</dbReference>
<dbReference type="SMART" id="SM00129">
    <property type="entry name" value="KISc"/>
    <property type="match status" value="1"/>
</dbReference>
<dbReference type="PANTHER" id="PTHR47968:SF55">
    <property type="entry name" value="KINESIN-LIKE PROTEIN KIN-7H"/>
    <property type="match status" value="1"/>
</dbReference>
<feature type="compositionally biased region" description="Basic and acidic residues" evidence="13">
    <location>
        <begin position="453"/>
        <end position="462"/>
    </location>
</feature>
<evidence type="ECO:0000256" key="8">
    <source>
        <dbReference type="ARBA" id="ARBA00023212"/>
    </source>
</evidence>
<evidence type="ECO:0000256" key="7">
    <source>
        <dbReference type="ARBA" id="ARBA00023175"/>
    </source>
</evidence>
<evidence type="ECO:0000256" key="2">
    <source>
        <dbReference type="ARBA" id="ARBA00007310"/>
    </source>
</evidence>
<dbReference type="Pfam" id="PF11995">
    <property type="entry name" value="DUF3490"/>
    <property type="match status" value="1"/>
</dbReference>
<keyword evidence="8" id="KW-0963">Cytoplasm</keyword>
<evidence type="ECO:0000256" key="13">
    <source>
        <dbReference type="SAM" id="MobiDB-lite"/>
    </source>
</evidence>
<dbReference type="InterPro" id="IPR036961">
    <property type="entry name" value="Kinesin_motor_dom_sf"/>
</dbReference>
<feature type="region of interest" description="Disordered" evidence="13">
    <location>
        <begin position="923"/>
        <end position="944"/>
    </location>
</feature>
<evidence type="ECO:0000256" key="10">
    <source>
        <dbReference type="ARBA" id="ARBA00060413"/>
    </source>
</evidence>
<dbReference type="GO" id="GO:0009524">
    <property type="term" value="C:phragmoplast"/>
    <property type="evidence" value="ECO:0007669"/>
    <property type="project" value="UniProtKB-SubCell"/>
</dbReference>
<dbReference type="SUPFAM" id="SSF52540">
    <property type="entry name" value="P-loop containing nucleoside triphosphate hydrolases"/>
    <property type="match status" value="1"/>
</dbReference>
<dbReference type="GO" id="GO:0005874">
    <property type="term" value="C:microtubule"/>
    <property type="evidence" value="ECO:0007669"/>
    <property type="project" value="UniProtKB-KW"/>
</dbReference>
<evidence type="ECO:0000256" key="4">
    <source>
        <dbReference type="ARBA" id="ARBA00022741"/>
    </source>
</evidence>
<gene>
    <name evidence="15" type="ORF">AAHA92_29264</name>
</gene>
<dbReference type="CDD" id="cd01374">
    <property type="entry name" value="KISc_CENP_E"/>
    <property type="match status" value="1"/>
</dbReference>
<dbReference type="Proteomes" id="UP001567538">
    <property type="component" value="Unassembled WGS sequence"/>
</dbReference>
<evidence type="ECO:0000256" key="5">
    <source>
        <dbReference type="ARBA" id="ARBA00022840"/>
    </source>
</evidence>
<dbReference type="PROSITE" id="PS50067">
    <property type="entry name" value="KINESIN_MOTOR_2"/>
    <property type="match status" value="1"/>
</dbReference>
<sequence length="944" mass="106804">MGSVEGGEELVRGSEERINVSVRLRPLNGKEILRHDVADWDCINDNTVVYKNVNVSASDRSMYPTAYRFDRVFRPDCSTREVYERAAKNVAISVVNGMNSSVFAYGQTSSGKTFTMTGVTEYAIADIYDHIQKHPERDFVLKFSALEIYNESVRDLLSVDSTPLRLLDDPERGTVVEKLTEETLRDWDHVIQLLSICEAERQIGETSLNEVSSRSHQIIRLTVESSPREFTGRESAALAAAVNFVDLAGSERASQANSAGTRLKEGCHINRSLLTLGTVIRKLSKGRGGHIPYRDSKLTRILQTSLGGNARTAIICTMSPARSHVEQSRNTLLFASCAKEVTTNAQVNVVMSDKALVKYLQRELARLESELRNSQSIISMPNYPVMLREKELEIAELEDKLNEVILQRDVAQSQVKDLLEIMGNEASLTRVGSGQYPHLRVQRSPNNTMLEEEMPHSSDGDARSCSQGHSRTSSDCQIVKVPYFDENLVLGNASPIILASNSSDSYSDQGWEEIEKQSNGTSEEDICREVRCIEKEEPGDRVATNCNSVCLEGDSEFPQEEVIPYVYEHVQAVLSPSENNQAIKENDSAMEEQLKEHEEKGSSSPPSKEEREVSLIQSPDFPSRATHGLDQQDTPLATFFKLSKSRSCRARIADLNSPWLNFSEITSLFGSERGYVDFEKKQSPLSFTPLVQDLSFTPLVRDLSRKDIRCSPDHTFDIEMDPSQDMHTKCQSVAEGDESPKREVKDVGLDPIVDECRGLANWASEFRRLQREIVELWHTCNVSLIHRSYFFMLFQGGDASDAIYMEVEMRRMKFLRDKFSRGENTIVNGQCLTLALSLKALREERRMLSKRMSKKLSEQERESLFLKWGIGLDTKLRRLQLSYRVWTKMDDMEHISDSAFLVAKLVSSVEHGQTQHKEMFGLNFTPRRPTRSHNSFRRSLTSFL</sequence>
<evidence type="ECO:0000256" key="9">
    <source>
        <dbReference type="ARBA" id="ARBA00023242"/>
    </source>
</evidence>
<dbReference type="GO" id="GO:0005524">
    <property type="term" value="F:ATP binding"/>
    <property type="evidence" value="ECO:0007669"/>
    <property type="project" value="UniProtKB-UniRule"/>
</dbReference>
<organism evidence="15 16">
    <name type="scientific">Salvia divinorum</name>
    <name type="common">Maria pastora</name>
    <name type="synonym">Diviner's sage</name>
    <dbReference type="NCBI Taxonomy" id="28513"/>
    <lineage>
        <taxon>Eukaryota</taxon>
        <taxon>Viridiplantae</taxon>
        <taxon>Streptophyta</taxon>
        <taxon>Embryophyta</taxon>
        <taxon>Tracheophyta</taxon>
        <taxon>Spermatophyta</taxon>
        <taxon>Magnoliopsida</taxon>
        <taxon>eudicotyledons</taxon>
        <taxon>Gunneridae</taxon>
        <taxon>Pentapetalae</taxon>
        <taxon>asterids</taxon>
        <taxon>lamiids</taxon>
        <taxon>Lamiales</taxon>
        <taxon>Lamiaceae</taxon>
        <taxon>Nepetoideae</taxon>
        <taxon>Mentheae</taxon>
        <taxon>Salviinae</taxon>
        <taxon>Salvia</taxon>
        <taxon>Salvia subgen. Calosphace</taxon>
    </lineage>
</organism>
<protein>
    <submittedName>
        <fullName evidence="15">Kinesin-like protein KIN-7G</fullName>
    </submittedName>
</protein>
<feature type="region of interest" description="Disordered" evidence="13">
    <location>
        <begin position="450"/>
        <end position="469"/>
    </location>
</feature>
<evidence type="ECO:0000256" key="3">
    <source>
        <dbReference type="ARBA" id="ARBA00022701"/>
    </source>
</evidence>
<evidence type="ECO:0000313" key="15">
    <source>
        <dbReference type="EMBL" id="KAL1536648.1"/>
    </source>
</evidence>
<dbReference type="GO" id="GO:0005634">
    <property type="term" value="C:nucleus"/>
    <property type="evidence" value="ECO:0007669"/>
    <property type="project" value="UniProtKB-SubCell"/>
</dbReference>
<dbReference type="InterPro" id="IPR027417">
    <property type="entry name" value="P-loop_NTPase"/>
</dbReference>
<dbReference type="GO" id="GO:0003774">
    <property type="term" value="F:cytoskeletal motor activity"/>
    <property type="evidence" value="ECO:0007669"/>
    <property type="project" value="UniProtKB-UniRule"/>
</dbReference>